<evidence type="ECO:0000313" key="2">
    <source>
        <dbReference type="EMBL" id="MDQ0393497.1"/>
    </source>
</evidence>
<feature type="domain" description="T6SS Transcription factor RovC-like DNA binding" evidence="1">
    <location>
        <begin position="98"/>
        <end position="202"/>
    </location>
</feature>
<keyword evidence="3" id="KW-1185">Reference proteome</keyword>
<organism evidence="2 3">
    <name type="scientific">Labrys monachus</name>
    <dbReference type="NCBI Taxonomy" id="217067"/>
    <lineage>
        <taxon>Bacteria</taxon>
        <taxon>Pseudomonadati</taxon>
        <taxon>Pseudomonadota</taxon>
        <taxon>Alphaproteobacteria</taxon>
        <taxon>Hyphomicrobiales</taxon>
        <taxon>Xanthobacteraceae</taxon>
        <taxon>Labrys</taxon>
    </lineage>
</organism>
<dbReference type="Pfam" id="PF10074">
    <property type="entry name" value="RovC_DNA-bd"/>
    <property type="match status" value="1"/>
</dbReference>
<dbReference type="InterPro" id="IPR018754">
    <property type="entry name" value="RovC-like_DNA-bd"/>
</dbReference>
<name>A0ABU0FGN7_9HYPH</name>
<comment type="caution">
    <text evidence="2">The sequence shown here is derived from an EMBL/GenBank/DDBJ whole genome shotgun (WGS) entry which is preliminary data.</text>
</comment>
<proteinExistence type="predicted"/>
<reference evidence="2 3" key="1">
    <citation type="submission" date="2023-07" db="EMBL/GenBank/DDBJ databases">
        <title>Genomic Encyclopedia of Type Strains, Phase IV (KMG-IV): sequencing the most valuable type-strain genomes for metagenomic binning, comparative biology and taxonomic classification.</title>
        <authorList>
            <person name="Goeker M."/>
        </authorList>
    </citation>
    <scope>NUCLEOTIDE SEQUENCE [LARGE SCALE GENOMIC DNA]</scope>
    <source>
        <strain evidence="2 3">DSM 5896</strain>
    </source>
</reference>
<accession>A0ABU0FGN7</accession>
<dbReference type="Proteomes" id="UP001237448">
    <property type="component" value="Unassembled WGS sequence"/>
</dbReference>
<gene>
    <name evidence="2" type="ORF">J3R73_003289</name>
</gene>
<evidence type="ECO:0000259" key="1">
    <source>
        <dbReference type="Pfam" id="PF10074"/>
    </source>
</evidence>
<sequence>MRSPGVGGCDFPVAPETLADEHTPFWIPALQPGTIQLAPIGTPDDMPADLPLVLSELPGVAIHPAQNGVHIVWRVNGVDHQIWLELAVPSEPTGFVAILPLDALFLLRAQAARRLWRSLNGQPPDDPLGSLPTLTRDRHILTLRALDARLAGESYRTIAEVLLGFHGRIKNDWEVSPLKNQARRLVADGLYYMHGGYRDLLHYPLKLTRRR</sequence>
<dbReference type="EMBL" id="JAUSVK010000001">
    <property type="protein sequence ID" value="MDQ0393497.1"/>
    <property type="molecule type" value="Genomic_DNA"/>
</dbReference>
<protein>
    <recommendedName>
        <fullName evidence="1">T6SS Transcription factor RovC-like DNA binding domain-containing protein</fullName>
    </recommendedName>
</protein>
<evidence type="ECO:0000313" key="3">
    <source>
        <dbReference type="Proteomes" id="UP001237448"/>
    </source>
</evidence>